<feature type="domain" description="EfeO-type cupredoxin-like" evidence="2">
    <location>
        <begin position="138"/>
        <end position="205"/>
    </location>
</feature>
<evidence type="ECO:0000259" key="2">
    <source>
        <dbReference type="Pfam" id="PF13473"/>
    </source>
</evidence>
<evidence type="ECO:0000313" key="3">
    <source>
        <dbReference type="EMBL" id="OGZ10196.1"/>
    </source>
</evidence>
<dbReference type="InterPro" id="IPR028096">
    <property type="entry name" value="EfeO_Cupredoxin"/>
</dbReference>
<accession>A0A1G2D9A6</accession>
<dbReference type="InterPro" id="IPR008972">
    <property type="entry name" value="Cupredoxin"/>
</dbReference>
<gene>
    <name evidence="3" type="ORF">A3D65_03385</name>
</gene>
<keyword evidence="1" id="KW-1133">Transmembrane helix</keyword>
<evidence type="ECO:0000256" key="1">
    <source>
        <dbReference type="SAM" id="Phobius"/>
    </source>
</evidence>
<reference evidence="3 4" key="1">
    <citation type="journal article" date="2016" name="Nat. Commun.">
        <title>Thousands of microbial genomes shed light on interconnected biogeochemical processes in an aquifer system.</title>
        <authorList>
            <person name="Anantharaman K."/>
            <person name="Brown C.T."/>
            <person name="Hug L.A."/>
            <person name="Sharon I."/>
            <person name="Castelle C.J."/>
            <person name="Probst A.J."/>
            <person name="Thomas B.C."/>
            <person name="Singh A."/>
            <person name="Wilkins M.J."/>
            <person name="Karaoz U."/>
            <person name="Brodie E.L."/>
            <person name="Williams K.H."/>
            <person name="Hubbard S.S."/>
            <person name="Banfield J.F."/>
        </authorList>
    </citation>
    <scope>NUCLEOTIDE SEQUENCE [LARGE SCALE GENOMIC DNA]</scope>
</reference>
<dbReference type="EMBL" id="MHLL01000012">
    <property type="protein sequence ID" value="OGZ10196.1"/>
    <property type="molecule type" value="Genomic_DNA"/>
</dbReference>
<feature type="transmembrane region" description="Helical" evidence="1">
    <location>
        <begin position="39"/>
        <end position="56"/>
    </location>
</feature>
<dbReference type="Gene3D" id="2.60.40.420">
    <property type="entry name" value="Cupredoxins - blue copper proteins"/>
    <property type="match status" value="1"/>
</dbReference>
<organism evidence="3 4">
    <name type="scientific">Candidatus Lloydbacteria bacterium RIFCSPHIGHO2_02_FULL_50_13</name>
    <dbReference type="NCBI Taxonomy" id="1798661"/>
    <lineage>
        <taxon>Bacteria</taxon>
        <taxon>Candidatus Lloydiibacteriota</taxon>
    </lineage>
</organism>
<protein>
    <recommendedName>
        <fullName evidence="2">EfeO-type cupredoxin-like domain-containing protein</fullName>
    </recommendedName>
</protein>
<proteinExistence type="predicted"/>
<sequence>MRKRRKANPIGFVFSERTGIFTPLLDGELILIFMQTKNVVVVLGVLVIVGIGFLLFKENGVVPPQTATSDDPAINLPVGSAMPVLGGETPEVVVVEETPDYIDPALNLPVGANTPATGSASSVKEFTMTAYFDEKGKWFSLKEMTVKKGDNVRLTITNTKGMHNFNIDELGIKKELPLNTPVVVEFTADKAGEFVYYCAMPGHRAGGQWGTLRVTE</sequence>
<comment type="caution">
    <text evidence="3">The sequence shown here is derived from an EMBL/GenBank/DDBJ whole genome shotgun (WGS) entry which is preliminary data.</text>
</comment>
<evidence type="ECO:0000313" key="4">
    <source>
        <dbReference type="Proteomes" id="UP000177996"/>
    </source>
</evidence>
<keyword evidence="1" id="KW-0812">Transmembrane</keyword>
<dbReference type="AlphaFoldDB" id="A0A1G2D9A6"/>
<dbReference type="STRING" id="1798661.A3D65_03385"/>
<name>A0A1G2D9A6_9BACT</name>
<keyword evidence="1" id="KW-0472">Membrane</keyword>
<dbReference type="SUPFAM" id="SSF49503">
    <property type="entry name" value="Cupredoxins"/>
    <property type="match status" value="1"/>
</dbReference>
<dbReference type="Pfam" id="PF13473">
    <property type="entry name" value="Cupredoxin_1"/>
    <property type="match status" value="1"/>
</dbReference>
<dbReference type="Proteomes" id="UP000177996">
    <property type="component" value="Unassembled WGS sequence"/>
</dbReference>